<protein>
    <submittedName>
        <fullName evidence="1">Uncharacterized protein</fullName>
    </submittedName>
</protein>
<keyword evidence="2" id="KW-1185">Reference proteome</keyword>
<accession>A0ABY7ESQ6</accession>
<reference evidence="1" key="1">
    <citation type="submission" date="2022-11" db="EMBL/GenBank/DDBJ databases">
        <title>Centuries of genome instability and evolution in soft-shell clam transmissible cancer (bioRxiv).</title>
        <authorList>
            <person name="Hart S.F.M."/>
            <person name="Yonemitsu M.A."/>
            <person name="Giersch R.M."/>
            <person name="Beal B.F."/>
            <person name="Arriagada G."/>
            <person name="Davis B.W."/>
            <person name="Ostrander E.A."/>
            <person name="Goff S.P."/>
            <person name="Metzger M.J."/>
        </authorList>
    </citation>
    <scope>NUCLEOTIDE SEQUENCE</scope>
    <source>
        <strain evidence="1">MELC-2E11</strain>
        <tissue evidence="1">Siphon/mantle</tissue>
    </source>
</reference>
<dbReference type="Proteomes" id="UP001164746">
    <property type="component" value="Chromosome 8"/>
</dbReference>
<sequence>MVGPCDRGFYCPEGSASNIQCHLGTYCQTATLSTPTGNCSVGYYCTLEASSFMPTDNTTGNICYHGSLLPRGKLHSHYDNSDCIICTGKYCPGTGNPEPVGTCDPGYYCPIGDSSAGYSLCLEGFYCPEGTGRNWSWCPEGTFSNVLGLDNISDCRQCLGGKHCDVTNLTAPVADCDAGYFCTLGVDTSQPDGVSNTGTGGICPQGSRCPTGSLTPESCPTGTYQDLDNQADCKTCPSGYYCLAGSTNYTDTPCLSGHYCLDGTTADNQYPCPAGTFNSLTGNSLCHVTSYDLTREATPQRDVTPGSYCSMDMLDAVTGNCSAGYYCTGNSTTDHPTGTGGYYCPAGQITSTPSSYECPAGYFCVTGVSPEADECPVGHYCPEGTVQPVHCPNGTFSNAVWPVNKSECYNCNALVVTAPAGLCARAFTAKRALIMTHLSSAPREDTALKVN</sequence>
<dbReference type="EMBL" id="CP111019">
    <property type="protein sequence ID" value="WAR13008.1"/>
    <property type="molecule type" value="Genomic_DNA"/>
</dbReference>
<evidence type="ECO:0000313" key="1">
    <source>
        <dbReference type="EMBL" id="WAR13008.1"/>
    </source>
</evidence>
<dbReference type="PANTHER" id="PTHR46104:SF1">
    <property type="entry name" value="GENE 9195-RELATED"/>
    <property type="match status" value="1"/>
</dbReference>
<dbReference type="PANTHER" id="PTHR46104">
    <property type="entry name" value="GENE 9195-RELATED-RELATED"/>
    <property type="match status" value="1"/>
</dbReference>
<dbReference type="Gene3D" id="2.10.50.10">
    <property type="entry name" value="Tumor Necrosis Factor Receptor, subunit A, domain 2"/>
    <property type="match status" value="1"/>
</dbReference>
<dbReference type="InterPro" id="IPR009030">
    <property type="entry name" value="Growth_fac_rcpt_cys_sf"/>
</dbReference>
<proteinExistence type="predicted"/>
<name>A0ABY7ESQ6_MYAAR</name>
<evidence type="ECO:0000313" key="2">
    <source>
        <dbReference type="Proteomes" id="UP001164746"/>
    </source>
</evidence>
<dbReference type="SMART" id="SM01411">
    <property type="entry name" value="Ephrin_rec_like"/>
    <property type="match status" value="5"/>
</dbReference>
<dbReference type="SUPFAM" id="SSF57184">
    <property type="entry name" value="Growth factor receptor domain"/>
    <property type="match status" value="1"/>
</dbReference>
<organism evidence="1 2">
    <name type="scientific">Mya arenaria</name>
    <name type="common">Soft-shell clam</name>
    <dbReference type="NCBI Taxonomy" id="6604"/>
    <lineage>
        <taxon>Eukaryota</taxon>
        <taxon>Metazoa</taxon>
        <taxon>Spiralia</taxon>
        <taxon>Lophotrochozoa</taxon>
        <taxon>Mollusca</taxon>
        <taxon>Bivalvia</taxon>
        <taxon>Autobranchia</taxon>
        <taxon>Heteroconchia</taxon>
        <taxon>Euheterodonta</taxon>
        <taxon>Imparidentia</taxon>
        <taxon>Neoheterodontei</taxon>
        <taxon>Myida</taxon>
        <taxon>Myoidea</taxon>
        <taxon>Myidae</taxon>
        <taxon>Mya</taxon>
    </lineage>
</organism>
<gene>
    <name evidence="1" type="ORF">MAR_027188</name>
</gene>